<evidence type="ECO:0008006" key="7">
    <source>
        <dbReference type="Google" id="ProtNLM"/>
    </source>
</evidence>
<evidence type="ECO:0000256" key="2">
    <source>
        <dbReference type="ARBA" id="ARBA00022737"/>
    </source>
</evidence>
<keyword evidence="4" id="KW-1133">Transmembrane helix</keyword>
<feature type="transmembrane region" description="Helical" evidence="4">
    <location>
        <begin position="304"/>
        <end position="325"/>
    </location>
</feature>
<keyword evidence="4" id="KW-0472">Membrane</keyword>
<accession>A0A9P6MGQ5</accession>
<dbReference type="PANTHER" id="PTHR46093">
    <property type="entry name" value="ACYL-COA-BINDING DOMAIN-CONTAINING PROTEIN 5"/>
    <property type="match status" value="1"/>
</dbReference>
<organism evidence="5 6">
    <name type="scientific">Entomortierella chlamydospora</name>
    <dbReference type="NCBI Taxonomy" id="101097"/>
    <lineage>
        <taxon>Eukaryota</taxon>
        <taxon>Fungi</taxon>
        <taxon>Fungi incertae sedis</taxon>
        <taxon>Mucoromycota</taxon>
        <taxon>Mortierellomycotina</taxon>
        <taxon>Mortierellomycetes</taxon>
        <taxon>Mortierellales</taxon>
        <taxon>Mortierellaceae</taxon>
        <taxon>Entomortierella</taxon>
    </lineage>
</organism>
<feature type="compositionally biased region" description="Basic residues" evidence="3">
    <location>
        <begin position="371"/>
        <end position="384"/>
    </location>
</feature>
<evidence type="ECO:0000313" key="6">
    <source>
        <dbReference type="Proteomes" id="UP000703661"/>
    </source>
</evidence>
<reference evidence="5" key="1">
    <citation type="journal article" date="2020" name="Fungal Divers.">
        <title>Resolving the Mortierellaceae phylogeny through synthesis of multi-gene phylogenetics and phylogenomics.</title>
        <authorList>
            <person name="Vandepol N."/>
            <person name="Liber J."/>
            <person name="Desiro A."/>
            <person name="Na H."/>
            <person name="Kennedy M."/>
            <person name="Barry K."/>
            <person name="Grigoriev I.V."/>
            <person name="Miller A.N."/>
            <person name="O'Donnell K."/>
            <person name="Stajich J.E."/>
            <person name="Bonito G."/>
        </authorList>
    </citation>
    <scope>NUCLEOTIDE SEQUENCE</scope>
    <source>
        <strain evidence="5">NRRL 2769</strain>
    </source>
</reference>
<gene>
    <name evidence="5" type="ORF">BGZ80_006613</name>
</gene>
<dbReference type="Pfam" id="PF24681">
    <property type="entry name" value="Kelch_KLHDC2_KLHL20_DRC7"/>
    <property type="match status" value="1"/>
</dbReference>
<protein>
    <recommendedName>
        <fullName evidence="7">Galactose oxidase</fullName>
    </recommendedName>
</protein>
<evidence type="ECO:0000313" key="5">
    <source>
        <dbReference type="EMBL" id="KAF9999212.1"/>
    </source>
</evidence>
<dbReference type="AlphaFoldDB" id="A0A9P6MGQ5"/>
<dbReference type="Proteomes" id="UP000703661">
    <property type="component" value="Unassembled WGS sequence"/>
</dbReference>
<feature type="region of interest" description="Disordered" evidence="3">
    <location>
        <begin position="275"/>
        <end position="296"/>
    </location>
</feature>
<feature type="region of interest" description="Disordered" evidence="3">
    <location>
        <begin position="368"/>
        <end position="396"/>
    </location>
</feature>
<keyword evidence="6" id="KW-1185">Reference proteome</keyword>
<dbReference type="InterPro" id="IPR015915">
    <property type="entry name" value="Kelch-typ_b-propeller"/>
</dbReference>
<proteinExistence type="predicted"/>
<dbReference type="PANTHER" id="PTHR46093:SF18">
    <property type="entry name" value="FIBRONECTIN TYPE-III DOMAIN-CONTAINING PROTEIN"/>
    <property type="match status" value="1"/>
</dbReference>
<dbReference type="Gene3D" id="2.120.10.80">
    <property type="entry name" value="Kelch-type beta propeller"/>
    <property type="match status" value="2"/>
</dbReference>
<sequence>MNRVPGTTQLLVAGGESTKNLTTSPVLVYQTSANNPSWSTLQLSPTNNSTSNATVPFHRLHHASTTTGKNGILLHGGYLTTVANNTVVSSLVTLKPKAKSNVIEPQTSEPVSLAPNPPALARHTMTLTSDGRAIILGGIDSQGVLSNLTDAYVMDTQASNVVWTKVPLQGKPPDPRVEFTSVMVNATTLLVFGGTSDYKSTFWVTFYLDLPTWTWSSPTSHGIIPRRWGHTATMVGDIMVVAFGLTSHQKPDNTAVVLLDTTTNTWISNFTPAGAAFNPSNPDNNNNNNGNGDDHNGGRLSTGAVLGIAFVVTAFIVGGIFYLLVRRKKRRTRNTIARENLGETTTSNHRSSRGGIISKVMSIFGLMPTRNGRKKSRSRSKRRKSSDSKRYSDFSLNSNFQHRPASIMEQMAQLGHPTPAHLGYPDLVVLYGVGATPASKYNYPNQACAHTERSPDGHETQIVFHDFTPGQKEAVRLAEEQERRRILQEQPKSEFLHIVDDDDIF</sequence>
<keyword evidence="4" id="KW-0812">Transmembrane</keyword>
<evidence type="ECO:0000256" key="3">
    <source>
        <dbReference type="SAM" id="MobiDB-lite"/>
    </source>
</evidence>
<name>A0A9P6MGQ5_9FUNG</name>
<keyword evidence="2" id="KW-0677">Repeat</keyword>
<dbReference type="SUPFAM" id="SSF117281">
    <property type="entry name" value="Kelch motif"/>
    <property type="match status" value="1"/>
</dbReference>
<feature type="compositionally biased region" description="Low complexity" evidence="3">
    <location>
        <begin position="278"/>
        <end position="291"/>
    </location>
</feature>
<dbReference type="EMBL" id="JAAAID010003273">
    <property type="protein sequence ID" value="KAF9999212.1"/>
    <property type="molecule type" value="Genomic_DNA"/>
</dbReference>
<keyword evidence="1" id="KW-0880">Kelch repeat</keyword>
<evidence type="ECO:0000256" key="1">
    <source>
        <dbReference type="ARBA" id="ARBA00022441"/>
    </source>
</evidence>
<comment type="caution">
    <text evidence="5">The sequence shown here is derived from an EMBL/GenBank/DDBJ whole genome shotgun (WGS) entry which is preliminary data.</text>
</comment>
<evidence type="ECO:0000256" key="4">
    <source>
        <dbReference type="SAM" id="Phobius"/>
    </source>
</evidence>